<organism evidence="3 4">
    <name type="scientific">Pseudolactococcus insecticola</name>
    <dbReference type="NCBI Taxonomy" id="2709158"/>
    <lineage>
        <taxon>Bacteria</taxon>
        <taxon>Bacillati</taxon>
        <taxon>Bacillota</taxon>
        <taxon>Bacilli</taxon>
        <taxon>Lactobacillales</taxon>
        <taxon>Streptococcaceae</taxon>
        <taxon>Pseudolactococcus</taxon>
    </lineage>
</organism>
<comment type="caution">
    <text evidence="3">The sequence shown here is derived from an EMBL/GenBank/DDBJ whole genome shotgun (WGS) entry which is preliminary data.</text>
</comment>
<dbReference type="Proteomes" id="UP000475928">
    <property type="component" value="Unassembled WGS sequence"/>
</dbReference>
<name>A0A6A0B7J5_9LACT</name>
<dbReference type="PROSITE" id="PS51900">
    <property type="entry name" value="CB"/>
    <property type="match status" value="1"/>
</dbReference>
<gene>
    <name evidence="3" type="ORF">Hs20B_16500</name>
</gene>
<keyword evidence="4" id="KW-1185">Reference proteome</keyword>
<evidence type="ECO:0000256" key="1">
    <source>
        <dbReference type="PROSITE-ProRule" id="PRU01248"/>
    </source>
</evidence>
<dbReference type="GO" id="GO:0003677">
    <property type="term" value="F:DNA binding"/>
    <property type="evidence" value="ECO:0007669"/>
    <property type="project" value="UniProtKB-UniRule"/>
</dbReference>
<reference evidence="3 4" key="1">
    <citation type="submission" date="2020-02" db="EMBL/GenBank/DDBJ databases">
        <title>Draft genome sequence of Lactococcus sp. Hs20B0-1.</title>
        <authorList>
            <person name="Noda S."/>
            <person name="Yuki M."/>
            <person name="Ohkuma M."/>
        </authorList>
    </citation>
    <scope>NUCLEOTIDE SEQUENCE [LARGE SCALE GENOMIC DNA]</scope>
    <source>
        <strain evidence="3 4">Hs20B0-1</strain>
    </source>
</reference>
<keyword evidence="1" id="KW-0238">DNA-binding</keyword>
<proteinExistence type="predicted"/>
<accession>A0A6A0B7J5</accession>
<evidence type="ECO:0000259" key="2">
    <source>
        <dbReference type="PROSITE" id="PS51900"/>
    </source>
</evidence>
<dbReference type="AlphaFoldDB" id="A0A6A0B7J5"/>
<dbReference type="InterPro" id="IPR044068">
    <property type="entry name" value="CB"/>
</dbReference>
<feature type="domain" description="Core-binding (CB)" evidence="2">
    <location>
        <begin position="1"/>
        <end position="88"/>
    </location>
</feature>
<dbReference type="EMBL" id="BLLH01000011">
    <property type="protein sequence ID" value="GFH41252.1"/>
    <property type="molecule type" value="Genomic_DNA"/>
</dbReference>
<protein>
    <recommendedName>
        <fullName evidence="2">Core-binding (CB) domain-containing protein</fullName>
    </recommendedName>
</protein>
<sequence>MIPYLNQYVDYLLDTGMEQNSIDYYTKSLFRLLSRARDLNVLFAKTNDPRKITEEDWAIIFEEIQYMYAPGTFNKFHTIVNSYYKFLLVELRLNVPPLSWTIDKKKLDKLIKYPEYDWQELTEKVILDDSFDDSEKAIFLFISKGLTRTQILAGTRDLGDYIPYSNIERNFIHDLKEKLSDVPVYITEGVMVVSKREKKKPQRAAINKMLAGVLKTLGITEKSGTLTSDARIYNALINDWGAREIEDNYNLVANLETNREVLKEVAKRKNSKKHLL</sequence>
<evidence type="ECO:0000313" key="3">
    <source>
        <dbReference type="EMBL" id="GFH41252.1"/>
    </source>
</evidence>
<evidence type="ECO:0000313" key="4">
    <source>
        <dbReference type="Proteomes" id="UP000475928"/>
    </source>
</evidence>
<dbReference type="RefSeq" id="WP_172357535.1">
    <property type="nucleotide sequence ID" value="NZ_BLLH01000011.1"/>
</dbReference>